<comment type="caution">
    <text evidence="1">The sequence shown here is derived from an EMBL/GenBank/DDBJ whole genome shotgun (WGS) entry which is preliminary data.</text>
</comment>
<name>A0A9X1YL26_9BURK</name>
<accession>A0A9X1YL26</accession>
<dbReference type="AlphaFoldDB" id="A0A9X1YL26"/>
<dbReference type="Proteomes" id="UP001139353">
    <property type="component" value="Unassembled WGS sequence"/>
</dbReference>
<reference evidence="1" key="1">
    <citation type="submission" date="2021-11" db="EMBL/GenBank/DDBJ databases">
        <title>BS-T2-15 a new species belonging to the Comamonadaceae family isolated from the soil of a French oak forest.</title>
        <authorList>
            <person name="Mieszkin S."/>
            <person name="Alain K."/>
        </authorList>
    </citation>
    <scope>NUCLEOTIDE SEQUENCE</scope>
    <source>
        <strain evidence="1">BS-T2-15</strain>
    </source>
</reference>
<dbReference type="EMBL" id="JAJLJH010000008">
    <property type="protein sequence ID" value="MCK9688289.1"/>
    <property type="molecule type" value="Genomic_DNA"/>
</dbReference>
<dbReference type="RefSeq" id="WP_275684336.1">
    <property type="nucleotide sequence ID" value="NZ_JAJLJH010000008.1"/>
</dbReference>
<evidence type="ECO:0000313" key="1">
    <source>
        <dbReference type="EMBL" id="MCK9688289.1"/>
    </source>
</evidence>
<keyword evidence="2" id="KW-1185">Reference proteome</keyword>
<organism evidence="1 2">
    <name type="scientific">Scleromatobacter humisilvae</name>
    <dbReference type="NCBI Taxonomy" id="2897159"/>
    <lineage>
        <taxon>Bacteria</taxon>
        <taxon>Pseudomonadati</taxon>
        <taxon>Pseudomonadota</taxon>
        <taxon>Betaproteobacteria</taxon>
        <taxon>Burkholderiales</taxon>
        <taxon>Sphaerotilaceae</taxon>
        <taxon>Scleromatobacter</taxon>
    </lineage>
</organism>
<sequence length="94" mass="10530">MRVEGSGVFQLHWTTCVAYPVRNESFVSTDRDEEFQGRMLVKYSRSRYLDFVASATFADGDHPGPLQHWGLICLNHVVDVVSSEAPSVALRTAN</sequence>
<evidence type="ECO:0000313" key="2">
    <source>
        <dbReference type="Proteomes" id="UP001139353"/>
    </source>
</evidence>
<proteinExistence type="predicted"/>
<protein>
    <submittedName>
        <fullName evidence="1">Uncharacterized protein</fullName>
    </submittedName>
</protein>
<gene>
    <name evidence="1" type="ORF">LPC04_21495</name>
</gene>